<feature type="compositionally biased region" description="Polar residues" evidence="1">
    <location>
        <begin position="418"/>
        <end position="463"/>
    </location>
</feature>
<dbReference type="SUPFAM" id="SSF48464">
    <property type="entry name" value="ENTH/VHS domain"/>
    <property type="match status" value="1"/>
</dbReference>
<proteinExistence type="predicted"/>
<dbReference type="OrthoDB" id="4033880at2759"/>
<dbReference type="InterPro" id="IPR013809">
    <property type="entry name" value="ENTH"/>
</dbReference>
<dbReference type="PANTHER" id="PTHR12276">
    <property type="entry name" value="EPSIN/ENT-RELATED"/>
    <property type="match status" value="1"/>
</dbReference>
<evidence type="ECO:0000259" key="2">
    <source>
        <dbReference type="PROSITE" id="PS50942"/>
    </source>
</evidence>
<feature type="compositionally biased region" description="Low complexity" evidence="1">
    <location>
        <begin position="521"/>
        <end position="539"/>
    </location>
</feature>
<dbReference type="PANTHER" id="PTHR12276:SF45">
    <property type="entry name" value="CLATHRIN INTERACTOR 1"/>
    <property type="match status" value="1"/>
</dbReference>
<feature type="compositionally biased region" description="Gly residues" evidence="1">
    <location>
        <begin position="540"/>
        <end position="556"/>
    </location>
</feature>
<dbReference type="GO" id="GO:0005886">
    <property type="term" value="C:plasma membrane"/>
    <property type="evidence" value="ECO:0007669"/>
    <property type="project" value="TreeGrafter"/>
</dbReference>
<feature type="region of interest" description="Disordered" evidence="1">
    <location>
        <begin position="233"/>
        <end position="349"/>
    </location>
</feature>
<evidence type="ECO:0000313" key="4">
    <source>
        <dbReference type="Proteomes" id="UP000664521"/>
    </source>
</evidence>
<dbReference type="Pfam" id="PF01417">
    <property type="entry name" value="ENTH"/>
    <property type="match status" value="1"/>
</dbReference>
<keyword evidence="4" id="KW-1185">Reference proteome</keyword>
<comment type="caution">
    <text evidence="3">The sequence shown here is derived from an EMBL/GenBank/DDBJ whole genome shotgun (WGS) entry which is preliminary data.</text>
</comment>
<protein>
    <submittedName>
        <fullName evidence="3">Epsin-3, clathrin recruitment and traffic between the Golgi and endosome</fullName>
    </submittedName>
</protein>
<gene>
    <name evidence="3" type="primary">ENT3</name>
    <name evidence="3" type="ORF">HETSPECPRED_001327</name>
</gene>
<feature type="compositionally biased region" description="Basic and acidic residues" evidence="1">
    <location>
        <begin position="247"/>
        <end position="271"/>
    </location>
</feature>
<feature type="compositionally biased region" description="Polar residues" evidence="1">
    <location>
        <begin position="324"/>
        <end position="333"/>
    </location>
</feature>
<evidence type="ECO:0000256" key="1">
    <source>
        <dbReference type="SAM" id="MobiDB-lite"/>
    </source>
</evidence>
<name>A0A8H3IA41_9LECA</name>
<dbReference type="InterPro" id="IPR008942">
    <property type="entry name" value="ENTH_VHS"/>
</dbReference>
<dbReference type="GO" id="GO:0005768">
    <property type="term" value="C:endosome"/>
    <property type="evidence" value="ECO:0007669"/>
    <property type="project" value="TreeGrafter"/>
</dbReference>
<dbReference type="GO" id="GO:0030276">
    <property type="term" value="F:clathrin binding"/>
    <property type="evidence" value="ECO:0007669"/>
    <property type="project" value="TreeGrafter"/>
</dbReference>
<dbReference type="SMART" id="SM00273">
    <property type="entry name" value="ENTH"/>
    <property type="match status" value="1"/>
</dbReference>
<feature type="compositionally biased region" description="Polar residues" evidence="1">
    <location>
        <begin position="374"/>
        <end position="396"/>
    </location>
</feature>
<feature type="region of interest" description="Disordered" evidence="1">
    <location>
        <begin position="372"/>
        <end position="481"/>
    </location>
</feature>
<dbReference type="EMBL" id="CAJPDS010000012">
    <property type="protein sequence ID" value="CAF9913105.1"/>
    <property type="molecule type" value="Genomic_DNA"/>
</dbReference>
<dbReference type="GO" id="GO:0006897">
    <property type="term" value="P:endocytosis"/>
    <property type="evidence" value="ECO:0007669"/>
    <property type="project" value="TreeGrafter"/>
</dbReference>
<dbReference type="AlphaFoldDB" id="A0A8H3IA41"/>
<dbReference type="GO" id="GO:0006895">
    <property type="term" value="P:Golgi to endosome transport"/>
    <property type="evidence" value="ECO:0007669"/>
    <property type="project" value="TreeGrafter"/>
</dbReference>
<dbReference type="GO" id="GO:0030125">
    <property type="term" value="C:clathrin vesicle coat"/>
    <property type="evidence" value="ECO:0007669"/>
    <property type="project" value="TreeGrafter"/>
</dbReference>
<dbReference type="PROSITE" id="PS50942">
    <property type="entry name" value="ENTH"/>
    <property type="match status" value="1"/>
</dbReference>
<dbReference type="CDD" id="cd16992">
    <property type="entry name" value="ENTH_Ent3"/>
    <property type="match status" value="1"/>
</dbReference>
<feature type="region of interest" description="Disordered" evidence="1">
    <location>
        <begin position="517"/>
        <end position="556"/>
    </location>
</feature>
<reference evidence="3" key="1">
    <citation type="submission" date="2021-03" db="EMBL/GenBank/DDBJ databases">
        <authorList>
            <person name="Tagirdzhanova G."/>
        </authorList>
    </citation>
    <scope>NUCLEOTIDE SEQUENCE</scope>
</reference>
<dbReference type="Proteomes" id="UP000664521">
    <property type="component" value="Unassembled WGS sequence"/>
</dbReference>
<feature type="compositionally biased region" description="Pro residues" evidence="1">
    <location>
        <begin position="405"/>
        <end position="417"/>
    </location>
</feature>
<dbReference type="GO" id="GO:0005829">
    <property type="term" value="C:cytosol"/>
    <property type="evidence" value="ECO:0007669"/>
    <property type="project" value="GOC"/>
</dbReference>
<feature type="domain" description="ENTH" evidence="2">
    <location>
        <begin position="27"/>
        <end position="160"/>
    </location>
</feature>
<evidence type="ECO:0000313" key="3">
    <source>
        <dbReference type="EMBL" id="CAF9913105.1"/>
    </source>
</evidence>
<sequence length="556" mass="58535">MDLSSIKDQVSNLTLYDLKAGVRKVQNAVMNYTEMEAKVREATNNEPWGASSTIMQEIANATQSYQLLNEIMPMIYKRFTEKAAEEWRQIYKALQLLEFLIKNGSERVIDDARSHLSLLKMLRQFHYIDQNGKDQGINVRNRSKELAELLGDVDRIRAERKKARSNRNKFGGVSGGAMSSGLSGGSRYGGFGSEDAGGYGAYSGGVYGDGGGFGGNTSGFQDTGSRRDRFEEYDEYDEGAVANSGRRKTESISAARREPKKPEPPKKKEPEIDILAFDDDIPPETPPKESASNGKKAISNPMDDGFGTLQSGGAEDDFDDFQSAAPTTQTMSKPSIPGLAPPTTTASPMLTSQFAAPKPVSASQGNTLGDLVGFSTTTNSPAPSSISVMSPPASNYTASASTFTSPPPSAFASPPPVIQQQPKPTSYQASTPNYFTSIPVASNATPPPSSNTGAKSSQGSSVPFNKPAQAKSSSAGGDAFGSLWSTASASAGIKSTSTPGLAGPKLADMVKEKASAGIWGANAPSSSNAQAQTPRPMGQVQGGGQRPGGGLDDLLG</sequence>
<organism evidence="3 4">
    <name type="scientific">Heterodermia speciosa</name>
    <dbReference type="NCBI Taxonomy" id="116794"/>
    <lineage>
        <taxon>Eukaryota</taxon>
        <taxon>Fungi</taxon>
        <taxon>Dikarya</taxon>
        <taxon>Ascomycota</taxon>
        <taxon>Pezizomycotina</taxon>
        <taxon>Lecanoromycetes</taxon>
        <taxon>OSLEUM clade</taxon>
        <taxon>Lecanoromycetidae</taxon>
        <taxon>Caliciales</taxon>
        <taxon>Physciaceae</taxon>
        <taxon>Heterodermia</taxon>
    </lineage>
</organism>
<accession>A0A8H3IA41</accession>
<dbReference type="FunFam" id="1.25.40.90:FF:000006">
    <property type="entry name" value="Clathrin interactor 1"/>
    <property type="match status" value="1"/>
</dbReference>
<dbReference type="GO" id="GO:0005543">
    <property type="term" value="F:phospholipid binding"/>
    <property type="evidence" value="ECO:0007669"/>
    <property type="project" value="TreeGrafter"/>
</dbReference>
<dbReference type="Gene3D" id="1.25.40.90">
    <property type="match status" value="1"/>
</dbReference>